<evidence type="ECO:0008006" key="5">
    <source>
        <dbReference type="Google" id="ProtNLM"/>
    </source>
</evidence>
<dbReference type="Proteomes" id="UP001059912">
    <property type="component" value="Chromosome 1"/>
</dbReference>
<protein>
    <recommendedName>
        <fullName evidence="5">Chemotaxis protein</fullName>
    </recommendedName>
</protein>
<keyword evidence="4" id="KW-1185">Reference proteome</keyword>
<feature type="transmembrane region" description="Helical" evidence="2">
    <location>
        <begin position="201"/>
        <end position="220"/>
    </location>
</feature>
<evidence type="ECO:0000313" key="3">
    <source>
        <dbReference type="EMBL" id="UTZ31740.1"/>
    </source>
</evidence>
<feature type="compositionally biased region" description="Low complexity" evidence="1">
    <location>
        <begin position="7"/>
        <end position="17"/>
    </location>
</feature>
<dbReference type="EMBL" id="CP050470">
    <property type="protein sequence ID" value="UTZ31740.1"/>
    <property type="molecule type" value="Genomic_DNA"/>
</dbReference>
<organism evidence="3 4">
    <name type="scientific">Vibrio campbellii</name>
    <dbReference type="NCBI Taxonomy" id="680"/>
    <lineage>
        <taxon>Bacteria</taxon>
        <taxon>Pseudomonadati</taxon>
        <taxon>Pseudomonadota</taxon>
        <taxon>Gammaproteobacteria</taxon>
        <taxon>Vibrionales</taxon>
        <taxon>Vibrionaceae</taxon>
        <taxon>Vibrio</taxon>
    </lineage>
</organism>
<feature type="region of interest" description="Disordered" evidence="1">
    <location>
        <begin position="1"/>
        <end position="25"/>
    </location>
</feature>
<dbReference type="RefSeq" id="WP_369524848.1">
    <property type="nucleotide sequence ID" value="NZ_CP050470.1"/>
</dbReference>
<evidence type="ECO:0000313" key="4">
    <source>
        <dbReference type="Proteomes" id="UP001059912"/>
    </source>
</evidence>
<evidence type="ECO:0000256" key="2">
    <source>
        <dbReference type="SAM" id="Phobius"/>
    </source>
</evidence>
<name>A0ABY5IEB4_9VIBR</name>
<sequence length="223" mass="23468">MGGRSKSSNTTTSNNNSGQNAISGDNLGTAISGVTGSTINIEATDHGAIKGALELGGELLEQNGKVVKDSLNFADRTVGDSLKFGRESLKVSETALKEGVRFGETALEEGFRFGDTALKESLDTVNSTVNSSLKLVENNARDSLKFANATLEEYSEANSENLQLMAGLSGSQAKQNADSLNKIMELAKFNKDGGQNQGFKYQVVLLGVVIVVMAIVAIAASRK</sequence>
<gene>
    <name evidence="3" type="ORF">HB762_10215</name>
</gene>
<accession>A0ABY5IEB4</accession>
<keyword evidence="2" id="KW-0472">Membrane</keyword>
<keyword evidence="2" id="KW-0812">Transmembrane</keyword>
<proteinExistence type="predicted"/>
<keyword evidence="2" id="KW-1133">Transmembrane helix</keyword>
<reference evidence="3" key="1">
    <citation type="submission" date="2020-03" db="EMBL/GenBank/DDBJ databases">
        <title>Five strains of Vibrio campbellii isolated from Mariana Trench.</title>
        <authorList>
            <person name="Liang J."/>
            <person name="Zhang X.-H."/>
        </authorList>
    </citation>
    <scope>NUCLEOTIDE SEQUENCE</scope>
    <source>
        <strain evidence="3">LJC013</strain>
    </source>
</reference>
<evidence type="ECO:0000256" key="1">
    <source>
        <dbReference type="SAM" id="MobiDB-lite"/>
    </source>
</evidence>